<evidence type="ECO:0000256" key="19">
    <source>
        <dbReference type="ARBA" id="ARBA00023136"/>
    </source>
</evidence>
<dbReference type="InterPro" id="IPR015925">
    <property type="entry name" value="Ryanodine_IP3_receptor"/>
</dbReference>
<keyword evidence="8 31" id="KW-0812">Transmembrane</keyword>
<dbReference type="FunFam" id="2.60.120.920:FF:000002">
    <property type="entry name" value="ryanodine receptor isoform X2"/>
    <property type="match status" value="1"/>
</dbReference>
<dbReference type="GO" id="GO:0005790">
    <property type="term" value="C:smooth endoplasmic reticulum"/>
    <property type="evidence" value="ECO:0007669"/>
    <property type="project" value="TreeGrafter"/>
</dbReference>
<dbReference type="InterPro" id="IPR003032">
    <property type="entry name" value="Ryanodine_rcpt"/>
</dbReference>
<comment type="subcellular location">
    <subcellularLocation>
        <location evidence="1">Sarcoplasmic reticulum membrane</location>
        <topology evidence="1">Multi-pass membrane protein</topology>
    </subcellularLocation>
</comment>
<dbReference type="InterPro" id="IPR035762">
    <property type="entry name" value="SPRY3_RyR"/>
</dbReference>
<dbReference type="Pfam" id="PF01365">
    <property type="entry name" value="RYDR_ITPR"/>
    <property type="match status" value="2"/>
</dbReference>
<feature type="region of interest" description="Disordered" evidence="30">
    <location>
        <begin position="1869"/>
        <end position="1919"/>
    </location>
</feature>
<dbReference type="InterPro" id="IPR011992">
    <property type="entry name" value="EF-hand-dom_pair"/>
</dbReference>
<dbReference type="GO" id="GO:0031000">
    <property type="term" value="P:response to caffeine"/>
    <property type="evidence" value="ECO:0007669"/>
    <property type="project" value="UniProtKB-ARBA"/>
</dbReference>
<evidence type="ECO:0000256" key="21">
    <source>
        <dbReference type="ARBA" id="ARBA00023286"/>
    </source>
</evidence>
<keyword evidence="20 34" id="KW-0675">Receptor</keyword>
<evidence type="ECO:0000256" key="17">
    <source>
        <dbReference type="ARBA" id="ARBA00022989"/>
    </source>
</evidence>
<dbReference type="Pfam" id="PF06459">
    <property type="entry name" value="RR_TM4-6"/>
    <property type="match status" value="1"/>
</dbReference>
<dbReference type="InterPro" id="IPR014821">
    <property type="entry name" value="Ins145_P3_rcpt"/>
</dbReference>
<dbReference type="PROSITE" id="PS50188">
    <property type="entry name" value="B302_SPRY"/>
    <property type="match status" value="3"/>
</dbReference>
<feature type="region of interest" description="Disordered" evidence="30">
    <location>
        <begin position="2823"/>
        <end position="2853"/>
    </location>
</feature>
<dbReference type="SMART" id="SM00472">
    <property type="entry name" value="MIR"/>
    <property type="match status" value="4"/>
</dbReference>
<evidence type="ECO:0000256" key="31">
    <source>
        <dbReference type="SAM" id="Phobius"/>
    </source>
</evidence>
<keyword evidence="3" id="KW-0813">Transport</keyword>
<dbReference type="GO" id="GO:0006941">
    <property type="term" value="P:striated muscle contraction"/>
    <property type="evidence" value="ECO:0007669"/>
    <property type="project" value="TreeGrafter"/>
</dbReference>
<evidence type="ECO:0000256" key="28">
    <source>
        <dbReference type="ARBA" id="ARBA00045680"/>
    </source>
</evidence>
<dbReference type="InterPro" id="IPR035764">
    <property type="entry name" value="SPRY2_RyR"/>
</dbReference>
<feature type="domain" description="MIR" evidence="33">
    <location>
        <begin position="98"/>
        <end position="153"/>
    </location>
</feature>
<dbReference type="Pfam" id="PF02815">
    <property type="entry name" value="MIR"/>
    <property type="match status" value="1"/>
</dbReference>
<dbReference type="InterPro" id="IPR043136">
    <property type="entry name" value="B30.2/SPRY_sf"/>
</dbReference>
<keyword evidence="5" id="KW-0597">Phosphoprotein</keyword>
<evidence type="ECO:0000313" key="34">
    <source>
        <dbReference type="EMBL" id="JAV39940.1"/>
    </source>
</evidence>
<sequence length="5031" mass="564257">MGDGGEGEDEVQFLRTDDEVVLQCSATVLKEQLKLCLAAEGFGNRLCFLEPTSNAQNVPPDLAICCFILEQSLSVRALQEMLANTVEAGVESSQGGGHRTLLYGHAILLRHAHSGMYLSCLTTSRSMTDKLAFDVGLQEDATGEACWWTMHPASKQRSEGEKVRVGDDLILVSVSSERYLHLSTASGELQVDASFMQTLWNMNPICSCCEEGFVTGGHVLRLFHGHMDECLTISPADSDDQRRLVYYEGGSVCTHARSLWRLEPLRISWSGSHLRWGQPLRIRHVTTGRYLALTEDQGLVVVDANKAHTKATAFCFRISKEKLDVAPKRDVEGMGPPEIKYGESLCFVQHVTSGLWLTYAAPDPKALRLGVLKKKAMLHQEGHMDDALSLTRCQQEESQAARMIHSTAALYNQFIKGLDSFSGKPRGSGPPAGSALPIEGVILSLQDLIGYFEPPSEELQHEEKQSKLRSLRNRQSLFQEEGMLSLVLNCIDRLNVYTTAAHFAEFAGEEAAESWKEIVNLLYELLASLIRGSRANCALFSTNLDWLVSKLDRLEASSGILEVLYCVLIESPEVLNIIQENHIKSIISLLDKHGRNHKVLDVLCSLCVCNGVAVRSNQDLITENLLPGRELLLQTNLINYVTSIRPNIFVGRAEGSTQYGKWYFEVMVDEVAPFLTAQATHLRVGWALTEGYSPYPGGGEGWGGNGVGDDLYSYGFDGLHLWTGHVARPVTSPAQHLLAPEDVVSCCLDLSVPSISFRINGCPVQGVFEAFNLDGLFFPVVSFSAGVKVRFLLGGRHGEFKFLPPPGYAPCHEAVLPRERLHLEPIKEYRREGPRGPHLVGPSRCLSHTDFVPCPVDTVQIVLPPHLERIREKLAENIHELWALTRIEQGWTYGPVRDDNKRLHPCLVDFHSLPEPERNYNLQMSGETLKTLLALGCHVGMADEKAEDNLKKTKLPKTYMMSNGYKPAPLDLSHVRLTPAQTTLVDRLAENGHNVWARDRVAQGWSYSAVQDIPARRNPRLVPYRLLDEATKRSNRDSLCQAVRTLMGYGYNIEPPDQEPSQAENQSRGDRVRIFRAEKSYAVQSGRWYFEFEAVTTGEMRVGWARPELRPDVELGADDLAYVFNGHRGQRWHLGSEPFGRPWQSGDVVGCMIDLTENTIIFTLNGEVLMSDSGSETAFREIELGDGFLPVCSLGPGQVGHLNLGQDVSSLRFFAICGLQEGFEPFAINMQRPVTTWFSKSLPQFEPVPLEHPHYEVARMDGTVDTPPCLRLTHRTWGSQNSLVEMLFLRLSLPVQFYQHFRCTAGATPLAPPGLQPPAEDEARAAEPDPDYENLRRSAGGCGEAEVGKEGAAKEGAPGGTPQAGVETQPIRVENEKDATTEKNKKRGFLFKAKKAAMMTQPPATPALPRLPRDVVPTDNRDDPDIILNTTTYYYSVRVFAGQEPSCVWVGWVTPDYHQHDMNFDLSKVRAVTVTMGDEQGNVHSSLKCSNCYMVWGGDFVSPGQQGRISHTDLVIGCLVDLATGLMTFTANGKESNTFFQVEPNTKLFPAVFVLPTHQNVIQFELGKLKNIMPLSAAMFLSERKNPAPQCPPRLEVQMLMPVSWSRMPNHFLQVDTRRAGDRLGWAVQCQEPLTMMALHIPEENRCMDILELSERLDLQRFHSHTLSLYRSVCALGNNRVAHALCSHVDQAQLLHALEDAHLPGPLRAGYYDLLIGIHLESACRSRRSMLSEYIVPLTPETRAITLFPPGRSAEDGSRRHGLPGVGVTTSLRPPHHFSPPCFVAAPPVAGLAESPARLSPTIPLEALRDKALRMLGEAVRDGGQHARDPVGGSVEFQFVPVLKLVSTLLVMGVFGDEDVKQILKMIEPEVFAEEEEEEEEEEDEEEKEEDEEEEAQEKEDEEKEAEETAEGEKEEDLEEGLLQMKLPESVKLQMCHLLEYFCDQELQHRVESLAAFAERYVDKLQSNQRGRYGHLMKAFTMSAAETARRTREFRSPPQEQINMLLQFKNEEDQEDCPLPEDIRQDLLDFHQDLLAHCGIQLEGEEEQPEEETTLGGRLMNLLEKVRLLKKKEKPEEEPPAEEHKPQSLQELVSHMVVRWAQEDFVQSPELVRAMFSLLHRQYDGLGELLRALPRAYTISPSSAEDTMSLLECLGQIRSLLIVQMGPQEENLMIQSIGNIMNNKVFYQHPNLMRALGMHETVMEVMVNVLGGGESKEIRFPKMVTSCCRFLCYFCRISRQNQRSMFDHLSYLLENSGIGLGMQGSTPLDVAAASVIDNNELALALQEQDLEKVVSYLAGCGLQSCPMLLAKGYPDIGWNPCGGERYLDFLRFAVFVNGESVEENANVVVRLLIRKPECFGPALRGEGGSGLLAAIEEAIRISEDPGRDGPGVRRDRRREHFGEEPPEENRVHLGHAIMSFYAALIDLLGRCAPEMHLIQAGKGEALRIRAILRSLVPLDDLVGIISLPLQIPTLGKDGALVQPKMSASFVPDHKASMVLFLDRVYGIENQDFLLHVLDVGFLPDMRAAASLDTATFSTTEMALALNRYLCLAVLPLITKCAPLFAGTEHRAIMVDSMLHTVYRLSRGRSLTKAQRDVIEDCLMALCRYIRPSMLQHLLRRLVFDVPILNEFAKMPLKLLTNHYERCWKYYCLPTGWANFGVTSEEELHLTRKLFWGIFDSLAHKKYDQELYRMAMPCLCAIAGALPPDYVDASYSSKAEKKATVDAEGNFDPRPVETLNVIIPEKLDSFINKFAEYTHEKWAFDKIQNNWSYGENIDEELKTHHMLRPYKTFSEKDKEIYRWPIKESLKAMIAWEWTIEKAREGEEEKTEKKKTRKISQTAQTYDPREGYNPQPPDLSGVTLSRELQAMAEQLAENYHNTWGRKKKQELEAKGGGSHPLLVPYDTLTAKEKARDREKAQELLKFLQMNGYAVTRGLKDMELDTSSIEKRFAFGFLQQLLRWMDISQEFIAHLEAVVSSGRVEKSPHEQEIKFFAKILLPLINQYFTNHCLYFLSTPAKVLGSGGHASNKEKEMITSLFCKLAALVRHRVSLFGTDATAVVNCLHILARSLDARTVMKSGPEIVKAGLRSFFESASEDIEKMVENLRLGKVSQARTQVKGVGQNLTYTTVALLPVLTTLFQHIAQHQFGDDVILDDVQVSCYRTLCSIYSLGTTRNPYVEKLRPALGECLARLAAAMPVAFLEPQLNEYNACSVYTTKSPRERAILGLPNSVEEMCPDIPVLERLMADIGGLAESGARYTEMPHVIEITLPMLCSYLPRWWERGPEAPPPALPAGAPPPCTAVTSDHLNSLLGNILRIIVNNLGIDEATWMKRLAVFAQPIVSRARPELLHSHFIPTIGRLRKRAGKVVSEEEQLRLEAKAEAQEGEVLVRDEFSVLCRDLYALYPLLIRYVDNNRAHWLTEPDPNAEELFRMVGEIFIYWSKSHNFKREEQNFVVQNEINNMSFLTADSKSKMAKAGDVQSGGSDQERTKKKRRGDRYSVQTSLIVATLKKMLPIGLNMCAPTDQDLIVLAKARYALKDTDEEVREFLQNNLNLQAKVEGSPSLRWQMALYRGLPGREEDADDPEKIVRRVQEVSAVLYHLDQTEHPYKSKKAVWHKLLSKQRRRAVVACFRMTPLYNLPTHRACNMFLESYKALWILSEDHSFEDRMIDDLSKAGEQEEEEEEVEEKKPDPLHQLVLHFSRTALTEKSKLDEDYLYIAYADIMAKSCHLEEGGENGEGGEEEEVEASFEEKEMEKQRLLYQQSRLHNRGAAEMVLQMISACKGETGAMVSSTLKLGISILNGGNAEVQQKMLDYLKDKKEVGFFQSIQALMQTCSVLDLNAFERQNKAEGLGMVNEDGTVINRQNGEKVMADDEFTQDLFRFLQLLCEGHNNDFQNYLRTQTGNTTTINIIICTVDYLLRLQESISDFYWYYSGKDVIEEQGKRNFSKAMSVAKQVFNSLTEYIQGPCTGNQQSLAHSRLWDAVVGFLHVFAHMMMKLAQDSSQIELLKELLDLQKDMVVMLLSLLEGNVVNGMIARQMVDMLVESSSNVEMILKFFDMFLKLKDIVGSEAFQDYVTDPRGLISKKDFQKAMDTQKQFTGPEIQFLLSCSEADENEMINFEEFANRFQEPARDIGFNVAVLLTNLSEHVPHDPRLRNFLELAESILEYFRPYLGRIEIMGASRRIERIYFEISETNRAQWEMPQVKESKRQFIFDVVNEGGESEKMELFVSFCEDTIFEMQIAAQISEPEGEQQEDEDEGAAEAGAEGAEEGAGGAGGAEGAATAATGITAQMAAAAGRALRGLSYRSVRRCVRRLRRLTAREAATAVAALLWAVVARAGAAAAGAAAGALRLLWGSLFGGGLVDSAKKVTVTELLAGMPDPTGDEVHGQQPTGPGGDADGEGAGEGEGDTAEGAGDEEVAADEAGPVGADGAVAVADGSPFRPEGVGGLGDMGDTTPVEPPTPEGSPIIKRKLGMEGEEEELPPEPEPEPEPEKADTENGEKEEIPEPPPEPPKKTAPPPKKEETRGTGPEFWGELEVQRVKFLNYLSRNFYTLRFLALFLAFAINFILLFYKVSDSPPGEDDLEGSAAGDMLGAGSGGGFGWGSGAGEEAEGEEDDNMVYYFLEESTGYMEPALRCLSLLHTLVAFLCIIGYNCLKVPLVIFKREKELARKLEFDGLYITEQPEDDDVKGQWDRLVLNTPSFPSNYWDKFVKRKVLDKHGDIFGRERIAELLGMDLASLEITAHSGRQPDPPPGLLTWLMSIDVKYQIWKFGVIFTDNSFLYLGWYMVMSLLGHYNNFFFAAHLLDIAMGVKTLRTILSSVTHNGKQLVMTVGLLAVVVYLYTVVAFNFFRKFYNKSEDEDEPDMKCDDMMTCYLFHMYVGVRAGGGIGDEIEDPAGDEYELYRVVFDITFFFFVIIILLAIIQGLIIDAFGELRDQQEQVKEDMETKCFICGIGSDYFDTTPHGFETHTLEEHNLANYMFFLMYLINKDETEHTGQESYVWKMYQERCWDFFPAGDCFRKQYEDQLS</sequence>
<dbReference type="GO" id="GO:0033017">
    <property type="term" value="C:sarcoplasmic reticulum membrane"/>
    <property type="evidence" value="ECO:0007669"/>
    <property type="project" value="UniProtKB-SubCell"/>
</dbReference>
<feature type="region of interest" description="Disordered" evidence="30">
    <location>
        <begin position="2383"/>
        <end position="2407"/>
    </location>
</feature>
<dbReference type="GO" id="GO:0006874">
    <property type="term" value="P:intracellular calcium ion homeostasis"/>
    <property type="evidence" value="ECO:0007669"/>
    <property type="project" value="InterPro"/>
</dbReference>
<feature type="region of interest" description="Disordered" evidence="30">
    <location>
        <begin position="1309"/>
        <end position="1383"/>
    </location>
</feature>
<feature type="domain" description="MIR" evidence="33">
    <location>
        <begin position="211"/>
        <end position="265"/>
    </location>
</feature>
<feature type="compositionally biased region" description="Acidic residues" evidence="30">
    <location>
        <begin position="4478"/>
        <end position="4492"/>
    </location>
</feature>
<evidence type="ECO:0000256" key="24">
    <source>
        <dbReference type="ARBA" id="ARBA00032832"/>
    </source>
</evidence>
<dbReference type="PRINTS" id="PR00795">
    <property type="entry name" value="RYANODINER"/>
</dbReference>
<dbReference type="InterPro" id="IPR003877">
    <property type="entry name" value="SPRY_dom"/>
</dbReference>
<feature type="compositionally biased region" description="Gly residues" evidence="30">
    <location>
        <begin position="4272"/>
        <end position="4281"/>
    </location>
</feature>
<feature type="domain" description="MIR" evidence="33">
    <location>
        <begin position="160"/>
        <end position="205"/>
    </location>
</feature>
<dbReference type="GO" id="GO:0005516">
    <property type="term" value="F:calmodulin binding"/>
    <property type="evidence" value="ECO:0007669"/>
    <property type="project" value="UniProtKB-KW"/>
</dbReference>
<dbReference type="Gene3D" id="1.25.10.30">
    <property type="entry name" value="IP3 receptor type 1 binding core, RIH domain"/>
    <property type="match status" value="1"/>
</dbReference>
<dbReference type="Gene3D" id="2.60.120.920">
    <property type="match status" value="3"/>
</dbReference>
<evidence type="ECO:0000256" key="18">
    <source>
        <dbReference type="ARBA" id="ARBA00023065"/>
    </source>
</evidence>
<keyword evidence="11" id="KW-0547">Nucleotide-binding</keyword>
<evidence type="ECO:0000256" key="29">
    <source>
        <dbReference type="ARBA" id="ARBA00046784"/>
    </source>
</evidence>
<dbReference type="FunFam" id="2.60.120.920:FF:000019">
    <property type="entry name" value="Ryanodine receptor 1 (skeletal)"/>
    <property type="match status" value="1"/>
</dbReference>
<dbReference type="SUPFAM" id="SSF100909">
    <property type="entry name" value="IP3 receptor type 1 binding core, domain 2"/>
    <property type="match status" value="1"/>
</dbReference>
<evidence type="ECO:0000256" key="14">
    <source>
        <dbReference type="ARBA" id="ARBA00022840"/>
    </source>
</evidence>
<dbReference type="InterPro" id="IPR035761">
    <property type="entry name" value="SPRY1_RyR"/>
</dbReference>
<organism evidence="34">
    <name type="scientific">Castor canadensis</name>
    <name type="common">American beaver</name>
    <dbReference type="NCBI Taxonomy" id="51338"/>
    <lineage>
        <taxon>Eukaryota</taxon>
        <taxon>Metazoa</taxon>
        <taxon>Chordata</taxon>
        <taxon>Craniata</taxon>
        <taxon>Vertebrata</taxon>
        <taxon>Euteleostomi</taxon>
        <taxon>Mammalia</taxon>
        <taxon>Eutheria</taxon>
        <taxon>Euarchontoglires</taxon>
        <taxon>Glires</taxon>
        <taxon>Rodentia</taxon>
        <taxon>Castorimorpha</taxon>
        <taxon>Castoridae</taxon>
        <taxon>Castor</taxon>
    </lineage>
</organism>
<keyword evidence="21" id="KW-1071">Ligand-gated ion channel</keyword>
<keyword evidence="15" id="KW-0112">Calmodulin-binding</keyword>
<evidence type="ECO:0000256" key="9">
    <source>
        <dbReference type="ARBA" id="ARBA00022723"/>
    </source>
</evidence>
<keyword evidence="4" id="KW-0217">Developmental protein</keyword>
<dbReference type="CDD" id="cd12878">
    <property type="entry name" value="SPRY2_RyR"/>
    <property type="match status" value="1"/>
</dbReference>
<keyword evidence="9" id="KW-0479">Metal-binding</keyword>
<dbReference type="InterPro" id="IPR001870">
    <property type="entry name" value="B30.2/SPRY"/>
</dbReference>
<evidence type="ECO:0000256" key="8">
    <source>
        <dbReference type="ARBA" id="ARBA00022692"/>
    </source>
</evidence>
<feature type="region of interest" description="Disordered" evidence="30">
    <location>
        <begin position="1400"/>
        <end position="1419"/>
    </location>
</feature>
<feature type="region of interest" description="Disordered" evidence="30">
    <location>
        <begin position="3473"/>
        <end position="3496"/>
    </location>
</feature>
<feature type="domain" description="B30.2/SPRY" evidence="32">
    <location>
        <begin position="1014"/>
        <end position="1209"/>
    </location>
</feature>
<dbReference type="PANTHER" id="PTHR46399:SF10">
    <property type="entry name" value="RYANODINE RECEPTOR 1"/>
    <property type="match status" value="1"/>
</dbReference>
<keyword evidence="6" id="KW-0109">Calcium transport</keyword>
<dbReference type="FunFam" id="2.80.10.50:FF:000006">
    <property type="entry name" value="Ryanodine receptor 2 (Cardiac)"/>
    <property type="match status" value="1"/>
</dbReference>
<feature type="region of interest" description="Disordered" evidence="30">
    <location>
        <begin position="4432"/>
        <end position="4531"/>
    </location>
</feature>
<feature type="compositionally biased region" description="Acidic residues" evidence="30">
    <location>
        <begin position="1871"/>
        <end position="1919"/>
    </location>
</feature>
<dbReference type="InterPro" id="IPR005821">
    <property type="entry name" value="Ion_trans_dom"/>
</dbReference>
<evidence type="ECO:0000256" key="5">
    <source>
        <dbReference type="ARBA" id="ARBA00022553"/>
    </source>
</evidence>
<comment type="function">
    <text evidence="28">Cytosolic calcium-activated calcium channel that mediates the release of Ca(2+) from the sarcoplasmic reticulum into the cytosol and thereby plays a key role in triggering muscle contraction following depolarization of T-tubules. Repeated very high-level exercise increases the open probability of the channel and leads to Ca(2+) leaking into the cytoplasm. Can also mediate the release of Ca(2+) from intracellular stores in neurons, and may thereby promote prolonged Ca(2+) signaling in the brain. Required for normal embryonic development of muscle fibers and skeletal muscle. Required for normal heart morphogenesis, skin development and ossification during embryogenesis.</text>
</comment>
<feature type="domain" description="B30.2/SPRY" evidence="32">
    <location>
        <begin position="582"/>
        <end position="798"/>
    </location>
</feature>
<name>A0A250Y8L6_CASCN</name>
<evidence type="ECO:0000256" key="12">
    <source>
        <dbReference type="ARBA" id="ARBA00022799"/>
    </source>
</evidence>
<evidence type="ECO:0000256" key="4">
    <source>
        <dbReference type="ARBA" id="ARBA00022473"/>
    </source>
</evidence>
<dbReference type="SUPFAM" id="SSF47473">
    <property type="entry name" value="EF-hand"/>
    <property type="match status" value="1"/>
</dbReference>
<dbReference type="Gene3D" id="6.20.350.10">
    <property type="match status" value="1"/>
</dbReference>
<comment type="subunit">
    <text evidence="29">Homotetramer. Can also form heterotetramers with RYR2. Identified in a complex composed of RYR1, PDE4D, PKA, FKBP1A and protein phosphatase 1 (PP1). Repeated very high-level exercise decreases interaction with PDE4D and protein phosphatase 1 (PP1). Interacts with CALM; CALM with bound calcium inhibits the RYR1 channel activity. Interacts with S100A1. Interacts with FKBP1A; this stabilizes the closed conformation of the channel. Interacts with CACNA1S; interaction with CACNA1S is important for activation of the RYR1 channel. Interacts with CACNB1. Interacts with TRDN and ASPH; these interactions stimulate RYR1 channel activity. Interacts with SELENON. Interacts with scorpion calcins (AC P0DPT1; AC P0DM30; AC A0A1L4BJ42; AC P59868; AC P60254; AC B8QG00; AC L0GBR1; AC P60252; AC P60253).</text>
</comment>
<feature type="region of interest" description="Disordered" evidence="30">
    <location>
        <begin position="4248"/>
        <end position="4282"/>
    </location>
</feature>
<feature type="transmembrane region" description="Helical" evidence="31">
    <location>
        <begin position="4320"/>
        <end position="4337"/>
    </location>
</feature>
<keyword evidence="14" id="KW-0067">ATP-binding</keyword>
<feature type="compositionally biased region" description="Low complexity" evidence="30">
    <location>
        <begin position="1400"/>
        <end position="1410"/>
    </location>
</feature>
<dbReference type="CDD" id="cd23290">
    <property type="entry name" value="beta-trefoil_MIR_RyR1"/>
    <property type="match status" value="1"/>
</dbReference>
<dbReference type="Pfam" id="PF21119">
    <property type="entry name" value="RYDR_Jsol"/>
    <property type="match status" value="1"/>
</dbReference>
<evidence type="ECO:0000256" key="10">
    <source>
        <dbReference type="ARBA" id="ARBA00022737"/>
    </source>
</evidence>
<dbReference type="Pfam" id="PF02026">
    <property type="entry name" value="RyR"/>
    <property type="match status" value="4"/>
</dbReference>
<feature type="region of interest" description="Disordered" evidence="30">
    <location>
        <begin position="4378"/>
        <end position="4416"/>
    </location>
</feature>
<keyword evidence="12" id="KW-0702">S-nitrosylation</keyword>
<dbReference type="GO" id="GO:0046872">
    <property type="term" value="F:metal ion binding"/>
    <property type="evidence" value="ECO:0007669"/>
    <property type="project" value="UniProtKB-KW"/>
</dbReference>
<keyword evidence="17 31" id="KW-1133">Transmembrane helix</keyword>
<dbReference type="CDD" id="cd12879">
    <property type="entry name" value="SPRY3_RyR"/>
    <property type="match status" value="1"/>
</dbReference>
<dbReference type="Pfam" id="PF00520">
    <property type="entry name" value="Ion_trans"/>
    <property type="match status" value="1"/>
</dbReference>
<dbReference type="Gene3D" id="1.10.490.160">
    <property type="match status" value="2"/>
</dbReference>
<dbReference type="GO" id="GO:0030018">
    <property type="term" value="C:Z disc"/>
    <property type="evidence" value="ECO:0007669"/>
    <property type="project" value="TreeGrafter"/>
</dbReference>
<feature type="compositionally biased region" description="Pro residues" evidence="30">
    <location>
        <begin position="4509"/>
        <end position="4521"/>
    </location>
</feature>
<dbReference type="GO" id="GO:0014808">
    <property type="term" value="P:release of sequestered calcium ion into cytosol by sarcoplasmic reticulum"/>
    <property type="evidence" value="ECO:0007669"/>
    <property type="project" value="TreeGrafter"/>
</dbReference>
<feature type="transmembrane region" description="Helical" evidence="31">
    <location>
        <begin position="4831"/>
        <end position="4853"/>
    </location>
</feature>
<keyword evidence="19 31" id="KW-0472">Membrane</keyword>
<proteinExistence type="predicted"/>
<dbReference type="FunFam" id="2.60.120.920:FF:000003">
    <property type="entry name" value="ryanodine receptor isoform X2"/>
    <property type="match status" value="1"/>
</dbReference>
<dbReference type="GO" id="GO:0005524">
    <property type="term" value="F:ATP binding"/>
    <property type="evidence" value="ECO:0007669"/>
    <property type="project" value="UniProtKB-KW"/>
</dbReference>
<feature type="compositionally biased region" description="Acidic residues" evidence="30">
    <location>
        <begin position="4250"/>
        <end position="4262"/>
    </location>
</feature>
<dbReference type="Gene3D" id="1.10.287.70">
    <property type="match status" value="1"/>
</dbReference>
<evidence type="ECO:0000256" key="22">
    <source>
        <dbReference type="ARBA" id="ARBA00023303"/>
    </source>
</evidence>
<evidence type="ECO:0000256" key="13">
    <source>
        <dbReference type="ARBA" id="ARBA00022837"/>
    </source>
</evidence>
<dbReference type="CDD" id="cd12877">
    <property type="entry name" value="SPRY1_RyR"/>
    <property type="match status" value="1"/>
</dbReference>
<keyword evidence="13" id="KW-0106">Calcium</keyword>
<dbReference type="InterPro" id="IPR009460">
    <property type="entry name" value="Ryanrecept_TM4-6"/>
</dbReference>
<protein>
    <recommendedName>
        <fullName evidence="2">Ryanodine receptor 1</fullName>
    </recommendedName>
    <alternativeName>
        <fullName evidence="25">Skeletal muscle calcium release channel</fullName>
    </alternativeName>
    <alternativeName>
        <fullName evidence="23">Skeletal muscle ryanodine receptor</fullName>
    </alternativeName>
    <alternativeName>
        <fullName evidence="26">Skeletal muscle-type ryanodine receptor</fullName>
    </alternativeName>
    <alternativeName>
        <fullName evidence="24">Type 1 ryanodine receptor</fullName>
    </alternativeName>
</protein>
<evidence type="ECO:0000256" key="16">
    <source>
        <dbReference type="ARBA" id="ARBA00022951"/>
    </source>
</evidence>
<feature type="transmembrane region" description="Helical" evidence="31">
    <location>
        <begin position="4554"/>
        <end position="4574"/>
    </location>
</feature>
<dbReference type="GO" id="GO:0005219">
    <property type="term" value="F:ryanodine-sensitive calcium-release channel activity"/>
    <property type="evidence" value="ECO:0007669"/>
    <property type="project" value="InterPro"/>
</dbReference>
<dbReference type="PROSITE" id="PS50919">
    <property type="entry name" value="MIR"/>
    <property type="match status" value="4"/>
</dbReference>
<keyword evidence="18" id="KW-0406">Ion transport</keyword>
<evidence type="ECO:0000256" key="30">
    <source>
        <dbReference type="SAM" id="MobiDB-lite"/>
    </source>
</evidence>
<evidence type="ECO:0000256" key="26">
    <source>
        <dbReference type="ARBA" id="ARBA00033030"/>
    </source>
</evidence>
<evidence type="ECO:0000256" key="15">
    <source>
        <dbReference type="ARBA" id="ARBA00022860"/>
    </source>
</evidence>
<evidence type="ECO:0000256" key="2">
    <source>
        <dbReference type="ARBA" id="ARBA00014291"/>
    </source>
</evidence>
<evidence type="ECO:0000256" key="27">
    <source>
        <dbReference type="ARBA" id="ARBA00036634"/>
    </source>
</evidence>
<feature type="transmembrane region" description="Helical" evidence="31">
    <location>
        <begin position="4912"/>
        <end position="4935"/>
    </location>
</feature>
<evidence type="ECO:0000256" key="11">
    <source>
        <dbReference type="ARBA" id="ARBA00022741"/>
    </source>
</evidence>
<keyword evidence="10" id="KW-0677">Repeat</keyword>
<dbReference type="GO" id="GO:0042383">
    <property type="term" value="C:sarcolemma"/>
    <property type="evidence" value="ECO:0007669"/>
    <property type="project" value="TreeGrafter"/>
</dbReference>
<evidence type="ECO:0000256" key="3">
    <source>
        <dbReference type="ARBA" id="ARBA00022448"/>
    </source>
</evidence>
<evidence type="ECO:0000256" key="7">
    <source>
        <dbReference type="ARBA" id="ARBA00022673"/>
    </source>
</evidence>
<feature type="domain" description="MIR" evidence="33">
    <location>
        <begin position="271"/>
        <end position="328"/>
    </location>
</feature>
<feature type="compositionally biased region" description="Acidic residues" evidence="30">
    <location>
        <begin position="4400"/>
        <end position="4416"/>
    </location>
</feature>
<dbReference type="InterPro" id="IPR036300">
    <property type="entry name" value="MIR_dom_sf"/>
</dbReference>
<gene>
    <name evidence="34" type="primary">RYR1</name>
</gene>
<dbReference type="InterPro" id="IPR000699">
    <property type="entry name" value="RIH_dom"/>
</dbReference>
<dbReference type="Gene3D" id="2.80.10.50">
    <property type="match status" value="2"/>
</dbReference>
<dbReference type="SUPFAM" id="SSF49899">
    <property type="entry name" value="Concanavalin A-like lectins/glucanases"/>
    <property type="match status" value="3"/>
</dbReference>
<dbReference type="FunFam" id="1.10.490.160:FF:000001">
    <property type="entry name" value="Ryanodine receptor 2 (Cardiac)"/>
    <property type="match status" value="1"/>
</dbReference>
<dbReference type="InterPro" id="IPR013662">
    <property type="entry name" value="RIH_assoc-dom"/>
</dbReference>
<evidence type="ECO:0000259" key="33">
    <source>
        <dbReference type="PROSITE" id="PS50919"/>
    </source>
</evidence>
<dbReference type="SMART" id="SM00449">
    <property type="entry name" value="SPRY"/>
    <property type="match status" value="3"/>
</dbReference>
<keyword evidence="22" id="KW-0407">Ion channel</keyword>
<evidence type="ECO:0000256" key="6">
    <source>
        <dbReference type="ARBA" id="ARBA00022568"/>
    </source>
</evidence>
<evidence type="ECO:0000256" key="1">
    <source>
        <dbReference type="ARBA" id="ARBA00004326"/>
    </source>
</evidence>
<dbReference type="GO" id="GO:0034704">
    <property type="term" value="C:calcium channel complex"/>
    <property type="evidence" value="ECO:0007669"/>
    <property type="project" value="TreeGrafter"/>
</dbReference>
<evidence type="ECO:0000256" key="23">
    <source>
        <dbReference type="ARBA" id="ARBA00031197"/>
    </source>
</evidence>
<feature type="domain" description="B30.2/SPRY" evidence="32">
    <location>
        <begin position="1357"/>
        <end position="1571"/>
    </location>
</feature>
<dbReference type="FunFam" id="1.25.10.30:FF:000002">
    <property type="entry name" value="ryanodine receptor isoform X2"/>
    <property type="match status" value="1"/>
</dbReference>
<evidence type="ECO:0000256" key="25">
    <source>
        <dbReference type="ARBA" id="ARBA00032969"/>
    </source>
</evidence>
<feature type="compositionally biased region" description="Basic and acidic residues" evidence="30">
    <location>
        <begin position="1373"/>
        <end position="1383"/>
    </location>
</feature>
<evidence type="ECO:0000256" key="20">
    <source>
        <dbReference type="ARBA" id="ARBA00023170"/>
    </source>
</evidence>
<dbReference type="InterPro" id="IPR048581">
    <property type="entry name" value="RYDR_Jsol"/>
</dbReference>
<dbReference type="Pfam" id="PF08709">
    <property type="entry name" value="Ins145_P3_rec"/>
    <property type="match status" value="1"/>
</dbReference>
<dbReference type="SUPFAM" id="SSF82109">
    <property type="entry name" value="MIR domain"/>
    <property type="match status" value="2"/>
</dbReference>
<dbReference type="FunFam" id="2.80.10.50:FF:000009">
    <property type="entry name" value="Ryanodine receptor 1 (skeletal)"/>
    <property type="match status" value="1"/>
</dbReference>
<accession>A0A250Y8L6</accession>
<keyword evidence="16" id="KW-0703">Sarcoplasmic reticulum</keyword>
<keyword evidence="7" id="KW-0107">Calcium channel</keyword>
<dbReference type="Pfam" id="PF08454">
    <property type="entry name" value="RIH_assoc"/>
    <property type="match status" value="1"/>
</dbReference>
<comment type="catalytic activity">
    <reaction evidence="27">
        <text>Ca(2+)(in) = Ca(2+)(out)</text>
        <dbReference type="Rhea" id="RHEA:29671"/>
        <dbReference type="ChEBI" id="CHEBI:29108"/>
    </reaction>
</comment>
<dbReference type="InterPro" id="IPR013333">
    <property type="entry name" value="Ryan_recept"/>
</dbReference>
<dbReference type="FunFam" id="1.10.490.160:FF:000008">
    <property type="match status" value="1"/>
</dbReference>
<dbReference type="PANTHER" id="PTHR46399">
    <property type="entry name" value="B30.2/SPRY DOMAIN-CONTAINING PROTEIN"/>
    <property type="match status" value="1"/>
</dbReference>
<dbReference type="InterPro" id="IPR013320">
    <property type="entry name" value="ConA-like_dom_sf"/>
</dbReference>
<dbReference type="Pfam" id="PF00622">
    <property type="entry name" value="SPRY"/>
    <property type="match status" value="3"/>
</dbReference>
<feature type="compositionally biased region" description="Basic and acidic residues" evidence="30">
    <location>
        <begin position="4493"/>
        <end position="4507"/>
    </location>
</feature>
<reference evidence="34" key="1">
    <citation type="journal article" date="2017" name="G3 (Bethesda)">
        <title>De Novo Genome and Transcriptome Assembly of the Canadian Beaver (Castor canadensis).</title>
        <authorList>
            <person name="Lok S."/>
            <person name="Paton T.A."/>
            <person name="Wang Z."/>
            <person name="Kaur G."/>
            <person name="Walker S."/>
            <person name="Yuen R.K."/>
            <person name="Sung W.W."/>
            <person name="Whitney J."/>
            <person name="Buchanan J.A."/>
            <person name="Trost B."/>
            <person name="Singh N."/>
            <person name="Apresto B."/>
            <person name="Chen N."/>
            <person name="Coole M."/>
            <person name="Dawson T.J."/>
            <person name="Ho K.Y."/>
            <person name="Hu Z."/>
            <person name="Pullenayegum S."/>
            <person name="Samler K."/>
            <person name="Shipstone A."/>
            <person name="Tsoi F."/>
            <person name="Wang T."/>
            <person name="Pereira S.L."/>
            <person name="Rostami P."/>
            <person name="Ryan C.A."/>
            <person name="Tong A.H."/>
            <person name="Ng K."/>
            <person name="Sundaravadanam Y."/>
            <person name="Simpson J.T."/>
            <person name="Lim B.K."/>
            <person name="Engstrom M.D."/>
            <person name="Dutton C.J."/>
            <person name="Kerr K.C."/>
            <person name="Franke M."/>
            <person name="Rapley W."/>
            <person name="Wintle R.F."/>
            <person name="Scherer S.W."/>
        </authorList>
    </citation>
    <scope>NUCLEOTIDE SEQUENCE</scope>
    <source>
        <strain evidence="34">ROM106880</strain>
        <tissue evidence="34">Muscle</tissue>
    </source>
</reference>
<dbReference type="InterPro" id="IPR016093">
    <property type="entry name" value="MIR_motif"/>
</dbReference>
<dbReference type="EMBL" id="GFFV01000005">
    <property type="protein sequence ID" value="JAV39940.1"/>
    <property type="molecule type" value="Transcribed_RNA"/>
</dbReference>
<feature type="transmembrane region" description="Helical" evidence="31">
    <location>
        <begin position="4642"/>
        <end position="4665"/>
    </location>
</feature>
<evidence type="ECO:0000259" key="32">
    <source>
        <dbReference type="PROSITE" id="PS50188"/>
    </source>
</evidence>
<dbReference type="InterPro" id="IPR035910">
    <property type="entry name" value="RyR/IP3R_RIH_dom_sf"/>
</dbReference>
<dbReference type="FunFam" id="1.10.287.70:FF:000017">
    <property type="entry name" value="ryanodine receptor isoform X2"/>
    <property type="match status" value="1"/>
</dbReference>